<evidence type="ECO:0000256" key="3">
    <source>
        <dbReference type="ARBA" id="ARBA00022617"/>
    </source>
</evidence>
<dbReference type="InterPro" id="IPR000028">
    <property type="entry name" value="Chloroperoxidase"/>
</dbReference>
<dbReference type="AlphaFoldDB" id="A0AAD7TFU4"/>
<evidence type="ECO:0000259" key="9">
    <source>
        <dbReference type="PROSITE" id="PS51405"/>
    </source>
</evidence>
<keyword evidence="3" id="KW-0349">Heme</keyword>
<evidence type="ECO:0000256" key="8">
    <source>
        <dbReference type="SAM" id="MobiDB-lite"/>
    </source>
</evidence>
<reference evidence="10" key="1">
    <citation type="submission" date="2022-11" db="EMBL/GenBank/DDBJ databases">
        <title>Genome Sequence of Cubamyces cubensis.</title>
        <authorList>
            <person name="Buettner E."/>
        </authorList>
    </citation>
    <scope>NUCLEOTIDE SEQUENCE</scope>
    <source>
        <strain evidence="10">MPL-01</strain>
    </source>
</reference>
<evidence type="ECO:0000256" key="1">
    <source>
        <dbReference type="ARBA" id="ARBA00001970"/>
    </source>
</evidence>
<keyword evidence="4" id="KW-0479">Metal-binding</keyword>
<sequence length="245" mass="26453">MSSPAAYTRDDHPYCPANPGDSRSPCPALNALANHGYLPHDGRNLTAPQLAHAIEKVYGLSPVFAYFLAYGGVARCGTHGKLDLHELAVHNVVEHDGSLVHADAGQGEKYAPTNVDPVLLRKLLDTSPKDYLSLKDLTQAQVTRQAQSPPLHTLQSLVSKGELDLIMEVFGVRGSESASQSLIPDEALGDELVVPKAFLEQWLGQERLPDGWQGPSHQTGLKELIAGVRSISKAEGEETPREVTL</sequence>
<keyword evidence="5 10" id="KW-0560">Oxidoreductase</keyword>
<evidence type="ECO:0000313" key="10">
    <source>
        <dbReference type="EMBL" id="KAJ8455306.1"/>
    </source>
</evidence>
<dbReference type="SUPFAM" id="SSF47571">
    <property type="entry name" value="Cloroperoxidase"/>
    <property type="match status" value="1"/>
</dbReference>
<feature type="domain" description="Heme haloperoxidase family profile" evidence="9">
    <location>
        <begin position="10"/>
        <end position="226"/>
    </location>
</feature>
<keyword evidence="6" id="KW-0408">Iron</keyword>
<evidence type="ECO:0000313" key="11">
    <source>
        <dbReference type="Proteomes" id="UP001215151"/>
    </source>
</evidence>
<accession>A0AAD7TFU4</accession>
<dbReference type="InterPro" id="IPR036851">
    <property type="entry name" value="Chloroperoxidase-like_sf"/>
</dbReference>
<dbReference type="Gene3D" id="1.10.489.10">
    <property type="entry name" value="Chloroperoxidase-like"/>
    <property type="match status" value="1"/>
</dbReference>
<dbReference type="GO" id="GO:0046872">
    <property type="term" value="F:metal ion binding"/>
    <property type="evidence" value="ECO:0007669"/>
    <property type="project" value="UniProtKB-KW"/>
</dbReference>
<evidence type="ECO:0000256" key="5">
    <source>
        <dbReference type="ARBA" id="ARBA00023002"/>
    </source>
</evidence>
<dbReference type="EC" id="1.11.2.1" evidence="10"/>
<comment type="cofactor">
    <cofactor evidence="1">
        <name>heme b</name>
        <dbReference type="ChEBI" id="CHEBI:60344"/>
    </cofactor>
</comment>
<dbReference type="Proteomes" id="UP001215151">
    <property type="component" value="Unassembled WGS sequence"/>
</dbReference>
<dbReference type="PANTHER" id="PTHR33577:SF9">
    <property type="entry name" value="PEROXIDASE STCC"/>
    <property type="match status" value="1"/>
</dbReference>
<protein>
    <submittedName>
        <fullName evidence="10">Heme-thiolate peroxidase</fullName>
        <ecNumber evidence="10">1.11.2.1</ecNumber>
    </submittedName>
</protein>
<keyword evidence="11" id="KW-1185">Reference proteome</keyword>
<feature type="region of interest" description="Disordered" evidence="8">
    <location>
        <begin position="1"/>
        <end position="20"/>
    </location>
</feature>
<dbReference type="GO" id="GO:0004601">
    <property type="term" value="F:peroxidase activity"/>
    <property type="evidence" value="ECO:0007669"/>
    <property type="project" value="UniProtKB-KW"/>
</dbReference>
<dbReference type="EMBL" id="JAPEVG010000790">
    <property type="protein sequence ID" value="KAJ8455306.1"/>
    <property type="molecule type" value="Genomic_DNA"/>
</dbReference>
<dbReference type="PANTHER" id="PTHR33577">
    <property type="entry name" value="STERIGMATOCYSTIN BIOSYNTHESIS PEROXIDASE STCC-RELATED"/>
    <property type="match status" value="1"/>
</dbReference>
<evidence type="ECO:0000256" key="7">
    <source>
        <dbReference type="ARBA" id="ARBA00025795"/>
    </source>
</evidence>
<proteinExistence type="inferred from homology"/>
<dbReference type="PROSITE" id="PS51405">
    <property type="entry name" value="HEME_HALOPEROXIDASE"/>
    <property type="match status" value="1"/>
</dbReference>
<name>A0AAD7TFU4_9APHY</name>
<dbReference type="Pfam" id="PF01328">
    <property type="entry name" value="Peroxidase_2"/>
    <property type="match status" value="1"/>
</dbReference>
<comment type="similarity">
    <text evidence="7">Belongs to the chloroperoxidase family.</text>
</comment>
<gene>
    <name evidence="10" type="ORF">ONZ51_g12520</name>
</gene>
<comment type="caution">
    <text evidence="10">The sequence shown here is derived from an EMBL/GenBank/DDBJ whole genome shotgun (WGS) entry which is preliminary data.</text>
</comment>
<evidence type="ECO:0000256" key="6">
    <source>
        <dbReference type="ARBA" id="ARBA00023004"/>
    </source>
</evidence>
<evidence type="ECO:0000256" key="2">
    <source>
        <dbReference type="ARBA" id="ARBA00022559"/>
    </source>
</evidence>
<keyword evidence="2 10" id="KW-0575">Peroxidase</keyword>
<evidence type="ECO:0000256" key="4">
    <source>
        <dbReference type="ARBA" id="ARBA00022723"/>
    </source>
</evidence>
<organism evidence="10 11">
    <name type="scientific">Trametes cubensis</name>
    <dbReference type="NCBI Taxonomy" id="1111947"/>
    <lineage>
        <taxon>Eukaryota</taxon>
        <taxon>Fungi</taxon>
        <taxon>Dikarya</taxon>
        <taxon>Basidiomycota</taxon>
        <taxon>Agaricomycotina</taxon>
        <taxon>Agaricomycetes</taxon>
        <taxon>Polyporales</taxon>
        <taxon>Polyporaceae</taxon>
        <taxon>Trametes</taxon>
    </lineage>
</organism>